<protein>
    <submittedName>
        <fullName evidence="3">Uncharacterized protein</fullName>
    </submittedName>
</protein>
<feature type="transmembrane region" description="Helical" evidence="2">
    <location>
        <begin position="384"/>
        <end position="408"/>
    </location>
</feature>
<keyword evidence="4" id="KW-1185">Reference proteome</keyword>
<evidence type="ECO:0000256" key="2">
    <source>
        <dbReference type="SAM" id="Phobius"/>
    </source>
</evidence>
<reference evidence="3 4" key="1">
    <citation type="journal article" date="2019" name="Nat. Ecol. Evol.">
        <title>Megaphylogeny resolves global patterns of mushroom evolution.</title>
        <authorList>
            <person name="Varga T."/>
            <person name="Krizsan K."/>
            <person name="Foldi C."/>
            <person name="Dima B."/>
            <person name="Sanchez-Garcia M."/>
            <person name="Sanchez-Ramirez S."/>
            <person name="Szollosi G.J."/>
            <person name="Szarkandi J.G."/>
            <person name="Papp V."/>
            <person name="Albert L."/>
            <person name="Andreopoulos W."/>
            <person name="Angelini C."/>
            <person name="Antonin V."/>
            <person name="Barry K.W."/>
            <person name="Bougher N.L."/>
            <person name="Buchanan P."/>
            <person name="Buyck B."/>
            <person name="Bense V."/>
            <person name="Catcheside P."/>
            <person name="Chovatia M."/>
            <person name="Cooper J."/>
            <person name="Damon W."/>
            <person name="Desjardin D."/>
            <person name="Finy P."/>
            <person name="Geml J."/>
            <person name="Haridas S."/>
            <person name="Hughes K."/>
            <person name="Justo A."/>
            <person name="Karasinski D."/>
            <person name="Kautmanova I."/>
            <person name="Kiss B."/>
            <person name="Kocsube S."/>
            <person name="Kotiranta H."/>
            <person name="LaButti K.M."/>
            <person name="Lechner B.E."/>
            <person name="Liimatainen K."/>
            <person name="Lipzen A."/>
            <person name="Lukacs Z."/>
            <person name="Mihaltcheva S."/>
            <person name="Morgado L.N."/>
            <person name="Niskanen T."/>
            <person name="Noordeloos M.E."/>
            <person name="Ohm R.A."/>
            <person name="Ortiz-Santana B."/>
            <person name="Ovrebo C."/>
            <person name="Racz N."/>
            <person name="Riley R."/>
            <person name="Savchenko A."/>
            <person name="Shiryaev A."/>
            <person name="Soop K."/>
            <person name="Spirin V."/>
            <person name="Szebenyi C."/>
            <person name="Tomsovsky M."/>
            <person name="Tulloss R.E."/>
            <person name="Uehling J."/>
            <person name="Grigoriev I.V."/>
            <person name="Vagvolgyi C."/>
            <person name="Papp T."/>
            <person name="Martin F.M."/>
            <person name="Miettinen O."/>
            <person name="Hibbett D.S."/>
            <person name="Nagy L.G."/>
        </authorList>
    </citation>
    <scope>NUCLEOTIDE SEQUENCE [LARGE SCALE GENOMIC DNA]</scope>
    <source>
        <strain evidence="3 4">CBS 962.96</strain>
    </source>
</reference>
<keyword evidence="2" id="KW-1133">Transmembrane helix</keyword>
<dbReference type="Proteomes" id="UP000297245">
    <property type="component" value="Unassembled WGS sequence"/>
</dbReference>
<evidence type="ECO:0000256" key="1">
    <source>
        <dbReference type="SAM" id="MobiDB-lite"/>
    </source>
</evidence>
<name>A0A4S8KJX5_DENBC</name>
<feature type="compositionally biased region" description="Low complexity" evidence="1">
    <location>
        <begin position="360"/>
        <end position="370"/>
    </location>
</feature>
<accession>A0A4S8KJX5</accession>
<dbReference type="AlphaFoldDB" id="A0A4S8KJX5"/>
<sequence>MTANVTFILDSQDLHFSDLTTNKTVNLPFDVFRLTPNNTRNMKSNVFYRDSLLFFNGTNETEYNINFDGSSISLFGYALGEVSKNFTVDQSLVQPNNLSQNPVGHPDVLTGGQFPSSPFQGRISGVQQMGIDYALVTATNTSNLEDKTIFVDDDDAEITWSGWTRQADRSYGIIGVMYINTSIQFPSQITSQPVQALPHGNSVHQSNTQGDSFVFKFAGESILVGGFTPGTPGDQPVSEASYFSDSSDSSDFADSSKNSGGALTMKFDVDGNSTLNSYFTQANETSLHFIYFSDPDLSTGNHTLTVTIHSVSGDIFAFIDYITYKPIFSTLADKPDFSDSDPTTGPSPDPNSATGPSPDPDSTISPSSDPNTDNIGPSQSHDSAAVIVGAAIGSLLLITILVASLWFLKRRWKKQQQLLGVVEPFTMPVSEANLHPASDSKRTGEILRSIITTHVQIRRPVSAPMQPDTPDSAFSIISSNSAMPTNESPAVMVARIREMEAQIELMSREMQQHIVAPPTYQSECNS</sequence>
<evidence type="ECO:0000313" key="4">
    <source>
        <dbReference type="Proteomes" id="UP000297245"/>
    </source>
</evidence>
<feature type="region of interest" description="Disordered" evidence="1">
    <location>
        <begin position="335"/>
        <end position="378"/>
    </location>
</feature>
<proteinExistence type="predicted"/>
<keyword evidence="2" id="KW-0472">Membrane</keyword>
<evidence type="ECO:0000313" key="3">
    <source>
        <dbReference type="EMBL" id="THU75812.1"/>
    </source>
</evidence>
<feature type="compositionally biased region" description="Low complexity" evidence="1">
    <location>
        <begin position="340"/>
        <end position="352"/>
    </location>
</feature>
<keyword evidence="2" id="KW-0812">Transmembrane</keyword>
<gene>
    <name evidence="3" type="ORF">K435DRAFT_880139</name>
</gene>
<dbReference type="EMBL" id="ML181504">
    <property type="protein sequence ID" value="THU75812.1"/>
    <property type="molecule type" value="Genomic_DNA"/>
</dbReference>
<dbReference type="OrthoDB" id="2756615at2759"/>
<organism evidence="3 4">
    <name type="scientific">Dendrothele bispora (strain CBS 962.96)</name>
    <dbReference type="NCBI Taxonomy" id="1314807"/>
    <lineage>
        <taxon>Eukaryota</taxon>
        <taxon>Fungi</taxon>
        <taxon>Dikarya</taxon>
        <taxon>Basidiomycota</taxon>
        <taxon>Agaricomycotina</taxon>
        <taxon>Agaricomycetes</taxon>
        <taxon>Agaricomycetidae</taxon>
        <taxon>Agaricales</taxon>
        <taxon>Agaricales incertae sedis</taxon>
        <taxon>Dendrothele</taxon>
    </lineage>
</organism>